<sequence length="144" mass="16806">MNFKNYVLSTFFFLFFFLLFSQLLQRLHLFKLIHHLMGGGFQEKGKTQPPIFLLFSQLLQRLHLFKLIHHLMGGGFQLLTEFENERNDVNVRVSFTLIMFCLLNAFIGGEGVWKILVELLLAKPSNRIRSANEKSDGCQREDVL</sequence>
<accession>A0A1B0BC71</accession>
<dbReference type="Proteomes" id="UP000092460">
    <property type="component" value="Unassembled WGS sequence"/>
</dbReference>
<protein>
    <submittedName>
        <fullName evidence="2">Uncharacterized protein</fullName>
    </submittedName>
</protein>
<keyword evidence="3" id="KW-1185">Reference proteome</keyword>
<reference evidence="3" key="1">
    <citation type="submission" date="2015-01" db="EMBL/GenBank/DDBJ databases">
        <authorList>
            <person name="Aksoy S."/>
            <person name="Warren W."/>
            <person name="Wilson R.K."/>
        </authorList>
    </citation>
    <scope>NUCLEOTIDE SEQUENCE [LARGE SCALE GENOMIC DNA]</scope>
    <source>
        <strain evidence="3">IAEA</strain>
    </source>
</reference>
<name>A0A1B0BC71_9MUSC</name>
<proteinExistence type="predicted"/>
<reference evidence="2" key="2">
    <citation type="submission" date="2020-05" db="UniProtKB">
        <authorList>
            <consortium name="EnsemblMetazoa"/>
        </authorList>
    </citation>
    <scope>IDENTIFICATION</scope>
    <source>
        <strain evidence="2">IAEA</strain>
    </source>
</reference>
<dbReference type="EMBL" id="JXJN01011867">
    <property type="status" value="NOT_ANNOTATED_CDS"/>
    <property type="molecule type" value="Genomic_DNA"/>
</dbReference>
<dbReference type="AlphaFoldDB" id="A0A1B0BC71"/>
<dbReference type="VEuPathDB" id="VectorBase:GPPI025439"/>
<dbReference type="EnsemblMetazoa" id="GPPI025439-RA">
    <property type="protein sequence ID" value="GPPI025439-PA"/>
    <property type="gene ID" value="GPPI025439"/>
</dbReference>
<keyword evidence="1" id="KW-1133">Transmembrane helix</keyword>
<evidence type="ECO:0000313" key="2">
    <source>
        <dbReference type="EnsemblMetazoa" id="GPPI025439-PA"/>
    </source>
</evidence>
<keyword evidence="1" id="KW-0472">Membrane</keyword>
<keyword evidence="1" id="KW-0812">Transmembrane</keyword>
<evidence type="ECO:0000313" key="3">
    <source>
        <dbReference type="Proteomes" id="UP000092460"/>
    </source>
</evidence>
<feature type="transmembrane region" description="Helical" evidence="1">
    <location>
        <begin position="89"/>
        <end position="107"/>
    </location>
</feature>
<evidence type="ECO:0000256" key="1">
    <source>
        <dbReference type="SAM" id="Phobius"/>
    </source>
</evidence>
<organism evidence="2 3">
    <name type="scientific">Glossina palpalis gambiensis</name>
    <dbReference type="NCBI Taxonomy" id="67801"/>
    <lineage>
        <taxon>Eukaryota</taxon>
        <taxon>Metazoa</taxon>
        <taxon>Ecdysozoa</taxon>
        <taxon>Arthropoda</taxon>
        <taxon>Hexapoda</taxon>
        <taxon>Insecta</taxon>
        <taxon>Pterygota</taxon>
        <taxon>Neoptera</taxon>
        <taxon>Endopterygota</taxon>
        <taxon>Diptera</taxon>
        <taxon>Brachycera</taxon>
        <taxon>Muscomorpha</taxon>
        <taxon>Hippoboscoidea</taxon>
        <taxon>Glossinidae</taxon>
        <taxon>Glossina</taxon>
    </lineage>
</organism>